<organism evidence="2">
    <name type="scientific">Salmonella enterica I</name>
    <dbReference type="NCBI Taxonomy" id="59201"/>
    <lineage>
        <taxon>Bacteria</taxon>
        <taxon>Pseudomonadati</taxon>
        <taxon>Pseudomonadota</taxon>
        <taxon>Gammaproteobacteria</taxon>
        <taxon>Enterobacterales</taxon>
        <taxon>Enterobacteriaceae</taxon>
        <taxon>Salmonella</taxon>
    </lineage>
</organism>
<gene>
    <name evidence="2" type="ORF">G0D53_11420</name>
</gene>
<sequence length="102" mass="11489">MNDDSIIKNSSMLLAYLGGLGWGSAYFYGWGVSAYYGFPWWYVGVGPDNIARSLFHAISLMAIFIIAWGVGILLFFLVKQKARIHDLSFLRLFLAAVLFFIP</sequence>
<name>A0A702NJE8_SALET</name>
<feature type="transmembrane region" description="Helical" evidence="1">
    <location>
        <begin position="84"/>
        <end position="101"/>
    </location>
</feature>
<reference evidence="2" key="1">
    <citation type="journal article" date="2018" name="Genome Biol.">
        <title>SKESA: strategic k-mer extension for scrupulous assemblies.</title>
        <authorList>
            <person name="Souvorov A."/>
            <person name="Agarwala R."/>
            <person name="Lipman D.J."/>
        </authorList>
    </citation>
    <scope>NUCLEOTIDE SEQUENCE</scope>
    <source>
        <strain evidence="2">12-4579</strain>
    </source>
</reference>
<accession>A0A702NJE8</accession>
<protein>
    <submittedName>
        <fullName evidence="2">Uncharacterized protein</fullName>
    </submittedName>
</protein>
<dbReference type="AlphaFoldDB" id="A0A702NJE8"/>
<feature type="transmembrane region" description="Helical" evidence="1">
    <location>
        <begin position="12"/>
        <end position="33"/>
    </location>
</feature>
<reference evidence="2" key="2">
    <citation type="submission" date="2018-07" db="EMBL/GenBank/DDBJ databases">
        <authorList>
            <consortium name="NCBI Pathogen Detection Project"/>
        </authorList>
    </citation>
    <scope>NUCLEOTIDE SEQUENCE</scope>
    <source>
        <strain evidence="2">12-4579</strain>
    </source>
</reference>
<dbReference type="EMBL" id="DAAMJI010000020">
    <property type="protein sequence ID" value="HAC6902141.1"/>
    <property type="molecule type" value="Genomic_DNA"/>
</dbReference>
<keyword evidence="1" id="KW-1133">Transmembrane helix</keyword>
<feature type="non-terminal residue" evidence="2">
    <location>
        <position position="102"/>
    </location>
</feature>
<comment type="caution">
    <text evidence="2">The sequence shown here is derived from an EMBL/GenBank/DDBJ whole genome shotgun (WGS) entry which is preliminary data.</text>
</comment>
<evidence type="ECO:0000256" key="1">
    <source>
        <dbReference type="SAM" id="Phobius"/>
    </source>
</evidence>
<keyword evidence="1" id="KW-0812">Transmembrane</keyword>
<evidence type="ECO:0000313" key="2">
    <source>
        <dbReference type="EMBL" id="HAC6902141.1"/>
    </source>
</evidence>
<proteinExistence type="predicted"/>
<keyword evidence="1" id="KW-0472">Membrane</keyword>
<feature type="transmembrane region" description="Helical" evidence="1">
    <location>
        <begin position="53"/>
        <end position="77"/>
    </location>
</feature>